<name>A0A2N2DYF0_9BACT</name>
<reference evidence="2 3" key="1">
    <citation type="journal article" date="2017" name="ISME J.">
        <title>Potential for microbial H2 and metal transformations associated with novel bacteria and archaea in deep terrestrial subsurface sediments.</title>
        <authorList>
            <person name="Hernsdorf A.W."/>
            <person name="Amano Y."/>
            <person name="Miyakawa K."/>
            <person name="Ise K."/>
            <person name="Suzuki Y."/>
            <person name="Anantharaman K."/>
            <person name="Probst A."/>
            <person name="Burstein D."/>
            <person name="Thomas B.C."/>
            <person name="Banfield J.F."/>
        </authorList>
    </citation>
    <scope>NUCLEOTIDE SEQUENCE [LARGE SCALE GENOMIC DNA]</scope>
    <source>
        <strain evidence="2">HGW-Falkowbacteria-2</strain>
    </source>
</reference>
<dbReference type="InterPro" id="IPR002734">
    <property type="entry name" value="RibDG_C"/>
</dbReference>
<organism evidence="2 3">
    <name type="scientific">Candidatus Falkowbacteria bacterium HGW-Falkowbacteria-2</name>
    <dbReference type="NCBI Taxonomy" id="2013769"/>
    <lineage>
        <taxon>Bacteria</taxon>
        <taxon>Candidatus Falkowiibacteriota</taxon>
    </lineage>
</organism>
<protein>
    <submittedName>
        <fullName evidence="2">Dihydrofolate reductase</fullName>
    </submittedName>
</protein>
<dbReference type="GO" id="GO:0009231">
    <property type="term" value="P:riboflavin biosynthetic process"/>
    <property type="evidence" value="ECO:0007669"/>
    <property type="project" value="InterPro"/>
</dbReference>
<dbReference type="Pfam" id="PF01872">
    <property type="entry name" value="RibD_C"/>
    <property type="match status" value="1"/>
</dbReference>
<feature type="domain" description="Bacterial bifunctional deaminase-reductase C-terminal" evidence="1">
    <location>
        <begin position="4"/>
        <end position="156"/>
    </location>
</feature>
<dbReference type="PANTHER" id="PTHR38011">
    <property type="entry name" value="DIHYDROFOLATE REDUCTASE FAMILY PROTEIN (AFU_ORTHOLOGUE AFUA_8G06820)"/>
    <property type="match status" value="1"/>
</dbReference>
<dbReference type="Gene3D" id="3.40.430.10">
    <property type="entry name" value="Dihydrofolate Reductase, subunit A"/>
    <property type="match status" value="1"/>
</dbReference>
<dbReference type="SUPFAM" id="SSF53597">
    <property type="entry name" value="Dihydrofolate reductase-like"/>
    <property type="match status" value="1"/>
</dbReference>
<evidence type="ECO:0000313" key="3">
    <source>
        <dbReference type="Proteomes" id="UP000233325"/>
    </source>
</evidence>
<gene>
    <name evidence="2" type="ORF">CVU83_02950</name>
</gene>
<dbReference type="EMBL" id="PHAH01000042">
    <property type="protein sequence ID" value="PKM87487.1"/>
    <property type="molecule type" value="Genomic_DNA"/>
</dbReference>
<comment type="caution">
    <text evidence="2">The sequence shown here is derived from an EMBL/GenBank/DDBJ whole genome shotgun (WGS) entry which is preliminary data.</text>
</comment>
<dbReference type="InterPro" id="IPR024072">
    <property type="entry name" value="DHFR-like_dom_sf"/>
</dbReference>
<evidence type="ECO:0000259" key="1">
    <source>
        <dbReference type="Pfam" id="PF01872"/>
    </source>
</evidence>
<accession>A0A2N2DYF0</accession>
<sequence length="169" mass="18785">MIPVTLLMAITVDGKIAKDKNQFANWTSKEDKKLFVETSKEFGVIMMGENTFKTFPKPLPGRLNVVFSHEGGEEIGGLLKWVSGEPELVLDELGNLGYKKALLGGGAGLNTLFLKKKLISEIILTVEPKIFGSGISLFSEDIDADLELQEHRLLNENTLMLRYKIIYPS</sequence>
<proteinExistence type="predicted"/>
<evidence type="ECO:0000313" key="2">
    <source>
        <dbReference type="EMBL" id="PKM87487.1"/>
    </source>
</evidence>
<dbReference type="InterPro" id="IPR050765">
    <property type="entry name" value="Riboflavin_Biosynth_HTPR"/>
</dbReference>
<dbReference type="AlphaFoldDB" id="A0A2N2DYF0"/>
<dbReference type="GO" id="GO:0008703">
    <property type="term" value="F:5-amino-6-(5-phosphoribosylamino)uracil reductase activity"/>
    <property type="evidence" value="ECO:0007669"/>
    <property type="project" value="InterPro"/>
</dbReference>
<dbReference type="Proteomes" id="UP000233325">
    <property type="component" value="Unassembled WGS sequence"/>
</dbReference>